<protein>
    <submittedName>
        <fullName evidence="3">Concanavalin A-like lectin/glucanase domain-containing protein</fullName>
    </submittedName>
</protein>
<dbReference type="OrthoDB" id="4388755at2759"/>
<dbReference type="Gene3D" id="2.60.120.200">
    <property type="match status" value="1"/>
</dbReference>
<reference evidence="3" key="1">
    <citation type="journal article" date="2021" name="Nat. Commun.">
        <title>Genetic determinants of endophytism in the Arabidopsis root mycobiome.</title>
        <authorList>
            <person name="Mesny F."/>
            <person name="Miyauchi S."/>
            <person name="Thiergart T."/>
            <person name="Pickel B."/>
            <person name="Atanasova L."/>
            <person name="Karlsson M."/>
            <person name="Huettel B."/>
            <person name="Barry K.W."/>
            <person name="Haridas S."/>
            <person name="Chen C."/>
            <person name="Bauer D."/>
            <person name="Andreopoulos W."/>
            <person name="Pangilinan J."/>
            <person name="LaButti K."/>
            <person name="Riley R."/>
            <person name="Lipzen A."/>
            <person name="Clum A."/>
            <person name="Drula E."/>
            <person name="Henrissat B."/>
            <person name="Kohler A."/>
            <person name="Grigoriev I.V."/>
            <person name="Martin F.M."/>
            <person name="Hacquard S."/>
        </authorList>
    </citation>
    <scope>NUCLEOTIDE SEQUENCE</scope>
    <source>
        <strain evidence="3">MPI-SDFR-AT-0073</strain>
    </source>
</reference>
<gene>
    <name evidence="3" type="ORF">BKA67DRAFT_645917</name>
</gene>
<organism evidence="3 4">
    <name type="scientific">Truncatella angustata</name>
    <dbReference type="NCBI Taxonomy" id="152316"/>
    <lineage>
        <taxon>Eukaryota</taxon>
        <taxon>Fungi</taxon>
        <taxon>Dikarya</taxon>
        <taxon>Ascomycota</taxon>
        <taxon>Pezizomycotina</taxon>
        <taxon>Sordariomycetes</taxon>
        <taxon>Xylariomycetidae</taxon>
        <taxon>Amphisphaeriales</taxon>
        <taxon>Sporocadaceae</taxon>
        <taxon>Truncatella</taxon>
    </lineage>
</organism>
<comment type="caution">
    <text evidence="3">The sequence shown here is derived from an EMBL/GenBank/DDBJ whole genome shotgun (WGS) entry which is preliminary data.</text>
</comment>
<feature type="domain" description="GH16" evidence="2">
    <location>
        <begin position="77"/>
        <end position="294"/>
    </location>
</feature>
<dbReference type="PANTHER" id="PTHR38121">
    <property type="entry name" value="GH16 DOMAIN-CONTAINING PROTEIN"/>
    <property type="match status" value="1"/>
</dbReference>
<dbReference type="AlphaFoldDB" id="A0A9P8UL96"/>
<dbReference type="GO" id="GO:0005975">
    <property type="term" value="P:carbohydrate metabolic process"/>
    <property type="evidence" value="ECO:0007669"/>
    <property type="project" value="InterPro"/>
</dbReference>
<name>A0A9P8UL96_9PEZI</name>
<dbReference type="CDD" id="cd00413">
    <property type="entry name" value="Glyco_hydrolase_16"/>
    <property type="match status" value="1"/>
</dbReference>
<dbReference type="Proteomes" id="UP000758603">
    <property type="component" value="Unassembled WGS sequence"/>
</dbReference>
<evidence type="ECO:0000313" key="3">
    <source>
        <dbReference type="EMBL" id="KAH6654151.1"/>
    </source>
</evidence>
<dbReference type="InterPro" id="IPR000757">
    <property type="entry name" value="Beta-glucanase-like"/>
</dbReference>
<dbReference type="GeneID" id="70134786"/>
<keyword evidence="1" id="KW-0732">Signal</keyword>
<feature type="chain" id="PRO_5040346362" evidence="1">
    <location>
        <begin position="17"/>
        <end position="304"/>
    </location>
</feature>
<dbReference type="PROSITE" id="PS51762">
    <property type="entry name" value="GH16_2"/>
    <property type="match status" value="1"/>
</dbReference>
<dbReference type="PANTHER" id="PTHR38121:SF4">
    <property type="entry name" value="GH16 DOMAIN-CONTAINING PROTEIN-RELATED"/>
    <property type="match status" value="1"/>
</dbReference>
<dbReference type="RefSeq" id="XP_045958421.1">
    <property type="nucleotide sequence ID" value="XM_046105895.1"/>
</dbReference>
<keyword evidence="4" id="KW-1185">Reference proteome</keyword>
<evidence type="ECO:0000259" key="2">
    <source>
        <dbReference type="PROSITE" id="PS51762"/>
    </source>
</evidence>
<feature type="signal peptide" evidence="1">
    <location>
        <begin position="1"/>
        <end position="16"/>
    </location>
</feature>
<accession>A0A9P8UL96</accession>
<dbReference type="EMBL" id="JAGPXC010000004">
    <property type="protein sequence ID" value="KAH6654151.1"/>
    <property type="molecule type" value="Genomic_DNA"/>
</dbReference>
<dbReference type="GO" id="GO:0004553">
    <property type="term" value="F:hydrolase activity, hydrolyzing O-glycosyl compounds"/>
    <property type="evidence" value="ECO:0007669"/>
    <property type="project" value="InterPro"/>
</dbReference>
<dbReference type="Pfam" id="PF00722">
    <property type="entry name" value="Glyco_hydro_16"/>
    <property type="match status" value="1"/>
</dbReference>
<evidence type="ECO:0000313" key="4">
    <source>
        <dbReference type="Proteomes" id="UP000758603"/>
    </source>
</evidence>
<dbReference type="InterPro" id="IPR013320">
    <property type="entry name" value="ConA-like_dom_sf"/>
</dbReference>
<evidence type="ECO:0000256" key="1">
    <source>
        <dbReference type="SAM" id="SignalP"/>
    </source>
</evidence>
<sequence>MFRLPFLALLVELASSSPLSRQACDCWQTKEDGLLFTDYNIFDFSSLAQYVYAEPNVLDDYEANRVAPVTSEYFESTDWTSFFKLQTWDFPDKPIRMINSQNNVYLQKDAEASTYLTLRTHRSQDFQSAAEFDTNDQTFTAASMRIRAKVQGDAGACAGFFVYKQGDDGTQHESDIEILTYNPTTTVHYTTHPEQETHQEEGRYTIEATLPFSVQWTNWQDYRMDWTQAQTTYYVDGAENGRLAHLESQVPSNLIFNMWSWGNEEWEKTMAVGGTAYLNLKQIELAYNTSSGGSASCTNICTLN</sequence>
<proteinExistence type="predicted"/>
<dbReference type="SUPFAM" id="SSF49899">
    <property type="entry name" value="Concanavalin A-like lectins/glucanases"/>
    <property type="match status" value="1"/>
</dbReference>